<evidence type="ECO:0000256" key="5">
    <source>
        <dbReference type="SAM" id="Coils"/>
    </source>
</evidence>
<feature type="compositionally biased region" description="Polar residues" evidence="6">
    <location>
        <begin position="149"/>
        <end position="165"/>
    </location>
</feature>
<feature type="compositionally biased region" description="Basic and acidic residues" evidence="6">
    <location>
        <begin position="189"/>
        <end position="213"/>
    </location>
</feature>
<dbReference type="STRING" id="181874.A0A409VDV6"/>
<dbReference type="PANTHER" id="PTHR14577">
    <property type="entry name" value="NUCLEOLAR PROTEIN 12"/>
    <property type="match status" value="1"/>
</dbReference>
<comment type="subcellular location">
    <subcellularLocation>
        <location evidence="1">Nucleus</location>
        <location evidence="1">Nucleolus</location>
    </subcellularLocation>
</comment>
<dbReference type="OrthoDB" id="551633at2759"/>
<evidence type="ECO:0000313" key="7">
    <source>
        <dbReference type="EMBL" id="PPQ63470.1"/>
    </source>
</evidence>
<feature type="compositionally biased region" description="Basic residues" evidence="6">
    <location>
        <begin position="216"/>
        <end position="227"/>
    </location>
</feature>
<accession>A0A409VDV6</accession>
<keyword evidence="4" id="KW-0539">Nucleus</keyword>
<evidence type="ECO:0000256" key="6">
    <source>
        <dbReference type="SAM" id="MobiDB-lite"/>
    </source>
</evidence>
<dbReference type="GO" id="GO:0019843">
    <property type="term" value="F:rRNA binding"/>
    <property type="evidence" value="ECO:0007669"/>
    <property type="project" value="TreeGrafter"/>
</dbReference>
<gene>
    <name evidence="7" type="ORF">CVT24_005127</name>
</gene>
<evidence type="ECO:0000256" key="4">
    <source>
        <dbReference type="ARBA" id="ARBA00023242"/>
    </source>
</evidence>
<proteinExistence type="inferred from homology"/>
<comment type="caution">
    <text evidence="7">The sequence shown here is derived from an EMBL/GenBank/DDBJ whole genome shotgun (WGS) entry which is preliminary data.</text>
</comment>
<dbReference type="InParanoid" id="A0A409VDV6"/>
<protein>
    <recommendedName>
        <fullName evidence="9">Ribosomal RNA-processing protein 17</fullName>
    </recommendedName>
</protein>
<organism evidence="7 8">
    <name type="scientific">Panaeolus cyanescens</name>
    <dbReference type="NCBI Taxonomy" id="181874"/>
    <lineage>
        <taxon>Eukaryota</taxon>
        <taxon>Fungi</taxon>
        <taxon>Dikarya</taxon>
        <taxon>Basidiomycota</taxon>
        <taxon>Agaricomycotina</taxon>
        <taxon>Agaricomycetes</taxon>
        <taxon>Agaricomycetidae</taxon>
        <taxon>Agaricales</taxon>
        <taxon>Agaricineae</taxon>
        <taxon>Galeropsidaceae</taxon>
        <taxon>Panaeolus</taxon>
    </lineage>
</organism>
<evidence type="ECO:0000256" key="3">
    <source>
        <dbReference type="ARBA" id="ARBA00023054"/>
    </source>
</evidence>
<dbReference type="FunCoup" id="A0A409VDV6">
    <property type="interactions" value="58"/>
</dbReference>
<feature type="coiled-coil region" evidence="5">
    <location>
        <begin position="44"/>
        <end position="79"/>
    </location>
</feature>
<dbReference type="EMBL" id="NHTK01006121">
    <property type="protein sequence ID" value="PPQ63470.1"/>
    <property type="molecule type" value="Genomic_DNA"/>
</dbReference>
<dbReference type="GO" id="GO:0005730">
    <property type="term" value="C:nucleolus"/>
    <property type="evidence" value="ECO:0007669"/>
    <property type="project" value="UniProtKB-SubCell"/>
</dbReference>
<keyword evidence="3 5" id="KW-0175">Coiled coil</keyword>
<evidence type="ECO:0000256" key="1">
    <source>
        <dbReference type="ARBA" id="ARBA00004604"/>
    </source>
</evidence>
<comment type="similarity">
    <text evidence="2">Belongs to the RRP17 family.</text>
</comment>
<keyword evidence="8" id="KW-1185">Reference proteome</keyword>
<name>A0A409VDV6_9AGAR</name>
<dbReference type="InterPro" id="IPR019186">
    <property type="entry name" value="Nucleolar_protein_12"/>
</dbReference>
<feature type="region of interest" description="Disordered" evidence="6">
    <location>
        <begin position="99"/>
        <end position="227"/>
    </location>
</feature>
<evidence type="ECO:0008006" key="9">
    <source>
        <dbReference type="Google" id="ProtNLM"/>
    </source>
</evidence>
<sequence length="227" mass="26224">MSSNYHLLTKSHNLIAAKKKAKRDQVKEVLFDDEARREFLTGFHKRKLAKAEAARNKAKEREKQERLQLRREQRQMLREKAIQNAAQVESAYGAIIGDDDDDEEWSGIDNSQSVNRQHDEEYENEETLATVTIVEDFDPDTIIHGPPKSENTSEVALPRPQSTIGPSPKKGPIESAKKKKVREKKIRYQTKDARKREQVKQRARRTEKAERAGGKASRKPNNRSKRR</sequence>
<dbReference type="Proteomes" id="UP000284842">
    <property type="component" value="Unassembled WGS sequence"/>
</dbReference>
<dbReference type="PANTHER" id="PTHR14577:SF0">
    <property type="entry name" value="NUCLEOLAR PROTEIN 12"/>
    <property type="match status" value="1"/>
</dbReference>
<evidence type="ECO:0000313" key="8">
    <source>
        <dbReference type="Proteomes" id="UP000284842"/>
    </source>
</evidence>
<dbReference type="AlphaFoldDB" id="A0A409VDV6"/>
<dbReference type="Pfam" id="PF09805">
    <property type="entry name" value="Nop25"/>
    <property type="match status" value="1"/>
</dbReference>
<feature type="compositionally biased region" description="Basic residues" evidence="6">
    <location>
        <begin position="177"/>
        <end position="188"/>
    </location>
</feature>
<reference evidence="7 8" key="1">
    <citation type="journal article" date="2018" name="Evol. Lett.">
        <title>Horizontal gene cluster transfer increased hallucinogenic mushroom diversity.</title>
        <authorList>
            <person name="Reynolds H.T."/>
            <person name="Vijayakumar V."/>
            <person name="Gluck-Thaler E."/>
            <person name="Korotkin H.B."/>
            <person name="Matheny P.B."/>
            <person name="Slot J.C."/>
        </authorList>
    </citation>
    <scope>NUCLEOTIDE SEQUENCE [LARGE SCALE GENOMIC DNA]</scope>
    <source>
        <strain evidence="7 8">2629</strain>
    </source>
</reference>
<evidence type="ECO:0000256" key="2">
    <source>
        <dbReference type="ARBA" id="ARBA00007175"/>
    </source>
</evidence>